<comment type="caution">
    <text evidence="1">The sequence shown here is derived from an EMBL/GenBank/DDBJ whole genome shotgun (WGS) entry which is preliminary data.</text>
</comment>
<sequence length="155" mass="17653">MGISIETFHPAHYSQLRLREPDRRSLEALENMDELMEIYSTRGLAWTGRVNGEVLAIGGVARLWPGVGEAWMLASKDVPRHAREFHRTVKGLLELAKTSMQLHRLQTAVRWASDDQEGNRTRLKWAGALGFESEGLMLCYGANGDHWLRVAWIRN</sequence>
<proteinExistence type="predicted"/>
<name>A0A0F9NWV8_9ZZZZ</name>
<accession>A0A0F9NWV8</accession>
<reference evidence="1" key="1">
    <citation type="journal article" date="2015" name="Nature">
        <title>Complex archaea that bridge the gap between prokaryotes and eukaryotes.</title>
        <authorList>
            <person name="Spang A."/>
            <person name="Saw J.H."/>
            <person name="Jorgensen S.L."/>
            <person name="Zaremba-Niedzwiedzka K."/>
            <person name="Martijn J."/>
            <person name="Lind A.E."/>
            <person name="van Eijk R."/>
            <person name="Schleper C."/>
            <person name="Guy L."/>
            <person name="Ettema T.J."/>
        </authorList>
    </citation>
    <scope>NUCLEOTIDE SEQUENCE</scope>
</reference>
<organism evidence="1">
    <name type="scientific">marine sediment metagenome</name>
    <dbReference type="NCBI Taxonomy" id="412755"/>
    <lineage>
        <taxon>unclassified sequences</taxon>
        <taxon>metagenomes</taxon>
        <taxon>ecological metagenomes</taxon>
    </lineage>
</organism>
<dbReference type="EMBL" id="LAZR01003074">
    <property type="protein sequence ID" value="KKN22289.1"/>
    <property type="molecule type" value="Genomic_DNA"/>
</dbReference>
<dbReference type="AlphaFoldDB" id="A0A0F9NWV8"/>
<evidence type="ECO:0000313" key="1">
    <source>
        <dbReference type="EMBL" id="KKN22289.1"/>
    </source>
</evidence>
<gene>
    <name evidence="1" type="ORF">LCGC14_0916730</name>
</gene>
<evidence type="ECO:0008006" key="2">
    <source>
        <dbReference type="Google" id="ProtNLM"/>
    </source>
</evidence>
<protein>
    <recommendedName>
        <fullName evidence="2">N-acetyltransferase domain-containing protein</fullName>
    </recommendedName>
</protein>